<evidence type="ECO:0000313" key="10">
    <source>
        <dbReference type="EMBL" id="BAP85684.1"/>
    </source>
</evidence>
<dbReference type="GO" id="GO:0009378">
    <property type="term" value="F:four-way junction helicase activity"/>
    <property type="evidence" value="ECO:0007669"/>
    <property type="project" value="TreeGrafter"/>
</dbReference>
<dbReference type="HOGENOM" id="CLU_001103_9_7_9"/>
<dbReference type="GO" id="GO:0005524">
    <property type="term" value="F:ATP binding"/>
    <property type="evidence" value="ECO:0007669"/>
    <property type="project" value="UniProtKB-KW"/>
</dbReference>
<dbReference type="GO" id="GO:0043590">
    <property type="term" value="C:bacterial nucleoid"/>
    <property type="evidence" value="ECO:0007669"/>
    <property type="project" value="TreeGrafter"/>
</dbReference>
<dbReference type="GO" id="GO:0006281">
    <property type="term" value="P:DNA repair"/>
    <property type="evidence" value="ECO:0007669"/>
    <property type="project" value="TreeGrafter"/>
</dbReference>
<evidence type="ECO:0000256" key="6">
    <source>
        <dbReference type="ARBA" id="ARBA00044535"/>
    </source>
</evidence>
<dbReference type="InterPro" id="IPR014001">
    <property type="entry name" value="Helicase_ATP-bd"/>
</dbReference>
<feature type="domain" description="Helicase C-terminal" evidence="9">
    <location>
        <begin position="224"/>
        <end position="377"/>
    </location>
</feature>
<dbReference type="InterPro" id="IPR032284">
    <property type="entry name" value="RecQ_Zn-bd"/>
</dbReference>
<dbReference type="Gene3D" id="3.40.50.300">
    <property type="entry name" value="P-loop containing nucleotide triphosphate hydrolases"/>
    <property type="match status" value="2"/>
</dbReference>
<dbReference type="PROSITE" id="PS51194">
    <property type="entry name" value="HELICASE_CTER"/>
    <property type="match status" value="1"/>
</dbReference>
<evidence type="ECO:0000256" key="5">
    <source>
        <dbReference type="ARBA" id="ARBA00023125"/>
    </source>
</evidence>
<keyword evidence="1" id="KW-0547">Nucleotide-binding</keyword>
<dbReference type="InterPro" id="IPR001650">
    <property type="entry name" value="Helicase_C-like"/>
</dbReference>
<dbReference type="InterPro" id="IPR004589">
    <property type="entry name" value="DNA_helicase_ATP-dep_RecQ"/>
</dbReference>
<dbReference type="GO" id="GO:0005737">
    <property type="term" value="C:cytoplasm"/>
    <property type="evidence" value="ECO:0007669"/>
    <property type="project" value="TreeGrafter"/>
</dbReference>
<dbReference type="SUPFAM" id="SSF52540">
    <property type="entry name" value="P-loop containing nucleoside triphosphate hydrolases"/>
    <property type="match status" value="1"/>
</dbReference>
<evidence type="ECO:0000259" key="8">
    <source>
        <dbReference type="PROSITE" id="PS51192"/>
    </source>
</evidence>
<dbReference type="Pfam" id="PF00271">
    <property type="entry name" value="Helicase_C"/>
    <property type="match status" value="1"/>
</dbReference>
<evidence type="ECO:0000256" key="7">
    <source>
        <dbReference type="ARBA" id="ARBA00044550"/>
    </source>
</evidence>
<keyword evidence="5" id="KW-0238">DNA-binding</keyword>
<dbReference type="RefSeq" id="WP_041093578.1">
    <property type="nucleotide sequence ID" value="NZ_AP014680.1"/>
</dbReference>
<gene>
    <name evidence="10" type="ORF">LOOC260_111450</name>
</gene>
<dbReference type="PANTHER" id="PTHR13710">
    <property type="entry name" value="DNA HELICASE RECQ FAMILY MEMBER"/>
    <property type="match status" value="1"/>
</dbReference>
<name>A0A0A1GXT0_9LACO</name>
<evidence type="ECO:0000256" key="1">
    <source>
        <dbReference type="ARBA" id="ARBA00022741"/>
    </source>
</evidence>
<accession>A0A0A1GXT0</accession>
<dbReference type="EMBL" id="AP014680">
    <property type="protein sequence ID" value="BAP85684.1"/>
    <property type="molecule type" value="Genomic_DNA"/>
</dbReference>
<sequence length="484" mass="54988">MISESQLTTVLQQRFDYPSFRPGQLEVISAIMNGQSTLAVLPTGAGKTLLYQLPAYLMNGSVVIVSPLLSLMQDQVSRLRSNGEKSVIMLSSLQSVEQRRMALVRLQHYRFIFASPEVLAQPNVISALEHTRLSLFVVDEAHCVSQWGPDFRPHYLMLKNLLRQLQLPTILMLTATATKQVQQDILVKLGLDEQPVKKVVRSVNRENIFMAVKKSLNSADKRQQLLELVTQLVGPGVIYFSSRKQATQISQWLQEQTGLSVAAYHAGIDQTTRYKIQHQFMQNELQIICATSAFGMGIDKDDIRYVIHYHLCANLENYVQEIGRAGRDGRQSIAILLYSAGDEQIPRRLNQLTIPSQQVVEDFVAGQIKVEQLGDIGELLNFYVMAGWNAEQINQGFILRKQQENEQLMAMLQYINSNDCRRNLVLTYFDEVKIEHDQNCCDGKETKWSASSLGLQRTLSSDKQMQAASFDWHERLEQLFFGKS</sequence>
<dbReference type="KEGG" id="lho:LOOC260_111450"/>
<dbReference type="GO" id="GO:0043138">
    <property type="term" value="F:3'-5' DNA helicase activity"/>
    <property type="evidence" value="ECO:0007669"/>
    <property type="project" value="TreeGrafter"/>
</dbReference>
<dbReference type="SMART" id="SM00487">
    <property type="entry name" value="DEXDc"/>
    <property type="match status" value="1"/>
</dbReference>
<dbReference type="GO" id="GO:0003677">
    <property type="term" value="F:DNA binding"/>
    <property type="evidence" value="ECO:0007669"/>
    <property type="project" value="UniProtKB-KW"/>
</dbReference>
<dbReference type="AlphaFoldDB" id="A0A0A1GXT0"/>
<dbReference type="InterPro" id="IPR027417">
    <property type="entry name" value="P-loop_NTPase"/>
</dbReference>
<dbReference type="GO" id="GO:0030894">
    <property type="term" value="C:replisome"/>
    <property type="evidence" value="ECO:0007669"/>
    <property type="project" value="TreeGrafter"/>
</dbReference>
<dbReference type="InterPro" id="IPR002464">
    <property type="entry name" value="DNA/RNA_helicase_DEAH_CS"/>
</dbReference>
<feature type="domain" description="Helicase ATP-binding" evidence="8">
    <location>
        <begin position="28"/>
        <end position="195"/>
    </location>
</feature>
<dbReference type="Pfam" id="PF00270">
    <property type="entry name" value="DEAD"/>
    <property type="match status" value="1"/>
</dbReference>
<dbReference type="NCBIfam" id="TIGR00614">
    <property type="entry name" value="recQ_fam"/>
    <property type="match status" value="1"/>
</dbReference>
<dbReference type="GO" id="GO:0016787">
    <property type="term" value="F:hydrolase activity"/>
    <property type="evidence" value="ECO:0007669"/>
    <property type="project" value="UniProtKB-KW"/>
</dbReference>
<dbReference type="InterPro" id="IPR011545">
    <property type="entry name" value="DEAD/DEAH_box_helicase_dom"/>
</dbReference>
<dbReference type="STRING" id="1291742.LOOC260_111450"/>
<dbReference type="PANTHER" id="PTHR13710:SF84">
    <property type="entry name" value="ATP-DEPENDENT DNA HELICASE RECS-RELATED"/>
    <property type="match status" value="1"/>
</dbReference>
<dbReference type="CDD" id="cd17920">
    <property type="entry name" value="DEXHc_RecQ"/>
    <property type="match status" value="1"/>
</dbReference>
<keyword evidence="3 10" id="KW-0347">Helicase</keyword>
<reference evidence="10 11" key="1">
    <citation type="submission" date="2014-11" db="EMBL/GenBank/DDBJ databases">
        <title>Complete genome sequence and analysis of Lactobacillus hokkaidonensis LOOC260T.</title>
        <authorList>
            <person name="Tanizawa Y."/>
            <person name="Tohno M."/>
            <person name="Kaminuma E."/>
            <person name="Nakamura Y."/>
            <person name="Arita M."/>
        </authorList>
    </citation>
    <scope>NUCLEOTIDE SEQUENCE [LARGE SCALE GENOMIC DNA]</scope>
    <source>
        <strain evidence="10 11">LOOC260</strain>
    </source>
</reference>
<evidence type="ECO:0000256" key="3">
    <source>
        <dbReference type="ARBA" id="ARBA00022806"/>
    </source>
</evidence>
<dbReference type="Proteomes" id="UP000031620">
    <property type="component" value="Chromosome"/>
</dbReference>
<proteinExistence type="predicted"/>
<dbReference type="PROSITE" id="PS51192">
    <property type="entry name" value="HELICASE_ATP_BIND_1"/>
    <property type="match status" value="1"/>
</dbReference>
<evidence type="ECO:0000313" key="11">
    <source>
        <dbReference type="Proteomes" id="UP000031620"/>
    </source>
</evidence>
<dbReference type="PROSITE" id="PS00690">
    <property type="entry name" value="DEAH_ATP_HELICASE"/>
    <property type="match status" value="1"/>
</dbReference>
<evidence type="ECO:0000259" key="9">
    <source>
        <dbReference type="PROSITE" id="PS51194"/>
    </source>
</evidence>
<organism evidence="10 11">
    <name type="scientific">Paucilactobacillus hokkaidonensis JCM 18461</name>
    <dbReference type="NCBI Taxonomy" id="1291742"/>
    <lineage>
        <taxon>Bacteria</taxon>
        <taxon>Bacillati</taxon>
        <taxon>Bacillota</taxon>
        <taxon>Bacilli</taxon>
        <taxon>Lactobacillales</taxon>
        <taxon>Lactobacillaceae</taxon>
        <taxon>Paucilactobacillus</taxon>
    </lineage>
</organism>
<dbReference type="GO" id="GO:0006310">
    <property type="term" value="P:DNA recombination"/>
    <property type="evidence" value="ECO:0007669"/>
    <property type="project" value="InterPro"/>
</dbReference>
<keyword evidence="4" id="KW-0067">ATP-binding</keyword>
<evidence type="ECO:0000256" key="4">
    <source>
        <dbReference type="ARBA" id="ARBA00022840"/>
    </source>
</evidence>
<evidence type="ECO:0000256" key="2">
    <source>
        <dbReference type="ARBA" id="ARBA00022801"/>
    </source>
</evidence>
<dbReference type="Pfam" id="PF16124">
    <property type="entry name" value="RecQ_Zn_bind"/>
    <property type="match status" value="1"/>
</dbReference>
<dbReference type="SMART" id="SM00490">
    <property type="entry name" value="HELICc"/>
    <property type="match status" value="1"/>
</dbReference>
<keyword evidence="2" id="KW-0378">Hydrolase</keyword>
<protein>
    <recommendedName>
        <fullName evidence="6">ATP-dependent DNA helicase RecQ</fullName>
    </recommendedName>
    <alternativeName>
        <fullName evidence="7">DNA 3'-5' helicase RecQ</fullName>
    </alternativeName>
</protein>